<gene>
    <name evidence="1" type="ORF">BJ212DRAFT_1303365</name>
</gene>
<name>A0A9P7E068_9AGAM</name>
<dbReference type="GeneID" id="64627421"/>
<dbReference type="RefSeq" id="XP_041188182.1">
    <property type="nucleotide sequence ID" value="XM_041333404.1"/>
</dbReference>
<dbReference type="AlphaFoldDB" id="A0A9P7E068"/>
<comment type="caution">
    <text evidence="1">The sequence shown here is derived from an EMBL/GenBank/DDBJ whole genome shotgun (WGS) entry which is preliminary data.</text>
</comment>
<keyword evidence="2" id="KW-1185">Reference proteome</keyword>
<sequence length="407" mass="46016">MSVRDHRKSLSHICLQEDVQKKIGGLSPVAADVIVIVLRDPDFWAAIDQGIKVAKLIVNLIGDKESCESSLALCMLGLIHVAKTISQLPLKDSDNSNFWLHVKTMVAKLLVRDLKEYYKCSGIFAGGQADVLDWWETLPVSAEQCPLKALAIIIHLIIPHAANIECYFLGLGGVQSFAWIPPLVADSDDQDYLMGPELITNEELREEFESGIVNWSELERVKQGITPTSFIEEINVLNQGSGSALGWNIDALLTSEEFTLANGKFLWISWLLACRTRARLLFKVDKRLDITESYMAYLFTQPQPLRGVYKMALDDIESNEDDQDKLFTEYTINTVHACYATAQSRVCQYTQLLTLLRHEEDEWAQKVEQANNILPHYKLNKIFVVKVDLSKIQSDYCLSHCQVMVAY</sequence>
<reference evidence="1" key="1">
    <citation type="journal article" date="2020" name="New Phytol.">
        <title>Comparative genomics reveals dynamic genome evolution in host specialist ectomycorrhizal fungi.</title>
        <authorList>
            <person name="Lofgren L.A."/>
            <person name="Nguyen N.H."/>
            <person name="Vilgalys R."/>
            <person name="Ruytinx J."/>
            <person name="Liao H.L."/>
            <person name="Branco S."/>
            <person name="Kuo A."/>
            <person name="LaButti K."/>
            <person name="Lipzen A."/>
            <person name="Andreopoulos W."/>
            <person name="Pangilinan J."/>
            <person name="Riley R."/>
            <person name="Hundley H."/>
            <person name="Na H."/>
            <person name="Barry K."/>
            <person name="Grigoriev I.V."/>
            <person name="Stajich J.E."/>
            <person name="Kennedy P.G."/>
        </authorList>
    </citation>
    <scope>NUCLEOTIDE SEQUENCE</scope>
    <source>
        <strain evidence="1">MN1</strain>
    </source>
</reference>
<dbReference type="EMBL" id="JABBWG010000042">
    <property type="protein sequence ID" value="KAG1807648.1"/>
    <property type="molecule type" value="Genomic_DNA"/>
</dbReference>
<organism evidence="1 2">
    <name type="scientific">Suillus subaureus</name>
    <dbReference type="NCBI Taxonomy" id="48587"/>
    <lineage>
        <taxon>Eukaryota</taxon>
        <taxon>Fungi</taxon>
        <taxon>Dikarya</taxon>
        <taxon>Basidiomycota</taxon>
        <taxon>Agaricomycotina</taxon>
        <taxon>Agaricomycetes</taxon>
        <taxon>Agaricomycetidae</taxon>
        <taxon>Boletales</taxon>
        <taxon>Suillineae</taxon>
        <taxon>Suillaceae</taxon>
        <taxon>Suillus</taxon>
    </lineage>
</organism>
<proteinExistence type="predicted"/>
<evidence type="ECO:0000313" key="1">
    <source>
        <dbReference type="EMBL" id="KAG1807648.1"/>
    </source>
</evidence>
<dbReference type="Proteomes" id="UP000807769">
    <property type="component" value="Unassembled WGS sequence"/>
</dbReference>
<evidence type="ECO:0000313" key="2">
    <source>
        <dbReference type="Proteomes" id="UP000807769"/>
    </source>
</evidence>
<protein>
    <submittedName>
        <fullName evidence="1">Uncharacterized protein</fullName>
    </submittedName>
</protein>
<dbReference type="OrthoDB" id="2641531at2759"/>
<accession>A0A9P7E068</accession>